<dbReference type="GO" id="GO:0005886">
    <property type="term" value="C:plasma membrane"/>
    <property type="evidence" value="ECO:0007669"/>
    <property type="project" value="TreeGrafter"/>
</dbReference>
<dbReference type="InterPro" id="IPR018497">
    <property type="entry name" value="Peptidase_M13_C"/>
</dbReference>
<evidence type="ECO:0000256" key="4">
    <source>
        <dbReference type="ARBA" id="ARBA00022723"/>
    </source>
</evidence>
<reference evidence="10" key="1">
    <citation type="submission" date="2012-11" db="EMBL/GenBank/DDBJ databases">
        <authorList>
            <person name="Lucero-Rivera Y.E."/>
            <person name="Tovar-Ramirez D."/>
        </authorList>
    </citation>
    <scope>NUCLEOTIDE SEQUENCE</scope>
    <source>
        <tissue evidence="10">Salivary gland</tissue>
    </source>
</reference>
<evidence type="ECO:0000256" key="5">
    <source>
        <dbReference type="ARBA" id="ARBA00022801"/>
    </source>
</evidence>
<keyword evidence="4" id="KW-0479">Metal-binding</keyword>
<comment type="similarity">
    <text evidence="2">Belongs to the peptidase M13 family.</text>
</comment>
<dbReference type="SUPFAM" id="SSF55486">
    <property type="entry name" value="Metalloproteases ('zincins'), catalytic domain"/>
    <property type="match status" value="1"/>
</dbReference>
<dbReference type="Gene3D" id="3.40.390.10">
    <property type="entry name" value="Collagenase (Catalytic Domain)"/>
    <property type="match status" value="1"/>
</dbReference>
<evidence type="ECO:0000256" key="1">
    <source>
        <dbReference type="ARBA" id="ARBA00001947"/>
    </source>
</evidence>
<keyword evidence="7" id="KW-0482">Metalloprotease</keyword>
<proteinExistence type="evidence at transcript level"/>
<keyword evidence="5" id="KW-0378">Hydrolase</keyword>
<accession>L7MJU4</accession>
<evidence type="ECO:0000256" key="3">
    <source>
        <dbReference type="ARBA" id="ARBA00022670"/>
    </source>
</evidence>
<evidence type="ECO:0000259" key="8">
    <source>
        <dbReference type="Pfam" id="PF01431"/>
    </source>
</evidence>
<evidence type="ECO:0000256" key="7">
    <source>
        <dbReference type="ARBA" id="ARBA00023049"/>
    </source>
</evidence>
<evidence type="ECO:0000259" key="9">
    <source>
        <dbReference type="Pfam" id="PF05649"/>
    </source>
</evidence>
<dbReference type="InterPro" id="IPR024079">
    <property type="entry name" value="MetalloPept_cat_dom_sf"/>
</dbReference>
<dbReference type="GO" id="GO:0046872">
    <property type="term" value="F:metal ion binding"/>
    <property type="evidence" value="ECO:0007669"/>
    <property type="project" value="UniProtKB-KW"/>
</dbReference>
<evidence type="ECO:0000256" key="6">
    <source>
        <dbReference type="ARBA" id="ARBA00022833"/>
    </source>
</evidence>
<comment type="cofactor">
    <cofactor evidence="1">
        <name>Zn(2+)</name>
        <dbReference type="ChEBI" id="CHEBI:29105"/>
    </cofactor>
</comment>
<protein>
    <submittedName>
        <fullName evidence="10">Putative m13 family peptidase</fullName>
    </submittedName>
</protein>
<dbReference type="InterPro" id="IPR000718">
    <property type="entry name" value="Peptidase_M13"/>
</dbReference>
<evidence type="ECO:0000313" key="10">
    <source>
        <dbReference type="EMBL" id="JAA64062.1"/>
    </source>
</evidence>
<dbReference type="GO" id="GO:0004222">
    <property type="term" value="F:metalloendopeptidase activity"/>
    <property type="evidence" value="ECO:0007669"/>
    <property type="project" value="InterPro"/>
</dbReference>
<dbReference type="EMBL" id="GACK01000972">
    <property type="protein sequence ID" value="JAA64062.1"/>
    <property type="molecule type" value="mRNA"/>
</dbReference>
<dbReference type="Pfam" id="PF05649">
    <property type="entry name" value="Peptidase_M13_N"/>
    <property type="match status" value="1"/>
</dbReference>
<dbReference type="GO" id="GO:0016485">
    <property type="term" value="P:protein processing"/>
    <property type="evidence" value="ECO:0007669"/>
    <property type="project" value="TreeGrafter"/>
</dbReference>
<dbReference type="Gene3D" id="1.10.1380.10">
    <property type="entry name" value="Neutral endopeptidase , domain2"/>
    <property type="match status" value="1"/>
</dbReference>
<feature type="domain" description="Peptidase M13 C-terminal" evidence="8">
    <location>
        <begin position="545"/>
        <end position="737"/>
    </location>
</feature>
<keyword evidence="3" id="KW-0645">Protease</keyword>
<dbReference type="InterPro" id="IPR042089">
    <property type="entry name" value="Peptidase_M13_dom_2"/>
</dbReference>
<dbReference type="PANTHER" id="PTHR11733:SF241">
    <property type="entry name" value="GH26575P-RELATED"/>
    <property type="match status" value="1"/>
</dbReference>
<sequence>TFCVYFSDLQYLRKHAENYSKKFRSLLIARTMFYKIVIGTLLFAACVAQDEDSKISNGNTCNKEECTRMADEMRAQMGNCEPCVDFYDYVCGKWEGNTELKEKVLKPKAVQDLIALLGGTPTPPAQSPNATDKLVLAFKSCTTKGEDKSALKKSIMNVLDYYKLRQWPVNSHETSKEKTYKNILEETGPLPMFEYFVPDQMTKPTVVMTKPAEFYVSDSVDYDKSALSDDLGDVEGTTVNYDDYDRRFEEAYEEFIKGAISFLNETATEEQKSAVAKEIIDFEKKLSKAASEATNTTEKMTLKQLNNFLGDGFQMQNILAKDFKVIEMEIDDTTVVEVHYKGYYKEAINVMKDSGTTRPLLNFIGWTKVRSMAKAEGTPLHDIYLEYKNITFTTGLDERDKINDTNITCMYQLLEKSIMYTAGANYYSNAKFDKAAKDEVLNILHFINSTFRQVVSNNTWMSETIKDKAMKQLNAMTYVIGYPEWMLNSTIINSLYRFVRKIGAEASFVEHFYWLEENERFQKLLKLNSSYFEKTNEDITLRSHALYKPKSNILGYPAAALATHYRKTPIPRSINYGTIGAVLAGLYTYAVDRFHGFTSQEKTVSNFWDNETQESFCKNSQCLNNTEECSDAVKLLHNSSYQHLDDYLGLRVAHQALIESKANYSEPLFLPGGVFDSEDKIFLTAYGSLYCPYSVKEKSQKVEARSDETEEQKLQKRLNEVVSIYNVFNKTFDCNGTVSDACNIMPGNNSASSGIYQC</sequence>
<dbReference type="InterPro" id="IPR008753">
    <property type="entry name" value="Peptidase_M13_N"/>
</dbReference>
<dbReference type="PROSITE" id="PS51885">
    <property type="entry name" value="NEPRILYSIN"/>
    <property type="match status" value="1"/>
</dbReference>
<organism evidence="10">
    <name type="scientific">Rhipicephalus pulchellus</name>
    <name type="common">Yellow backed tick</name>
    <name type="synonym">Dermacentor pulchellus</name>
    <dbReference type="NCBI Taxonomy" id="72859"/>
    <lineage>
        <taxon>Eukaryota</taxon>
        <taxon>Metazoa</taxon>
        <taxon>Ecdysozoa</taxon>
        <taxon>Arthropoda</taxon>
        <taxon>Chelicerata</taxon>
        <taxon>Arachnida</taxon>
        <taxon>Acari</taxon>
        <taxon>Parasitiformes</taxon>
        <taxon>Ixodida</taxon>
        <taxon>Ixodoidea</taxon>
        <taxon>Ixodidae</taxon>
        <taxon>Rhipicephalinae</taxon>
        <taxon>Rhipicephalus</taxon>
        <taxon>Rhipicephalus</taxon>
    </lineage>
</organism>
<evidence type="ECO:0000256" key="2">
    <source>
        <dbReference type="ARBA" id="ARBA00007357"/>
    </source>
</evidence>
<dbReference type="AlphaFoldDB" id="L7MJU4"/>
<name>L7MJU4_RHIPC</name>
<dbReference type="PANTHER" id="PTHR11733">
    <property type="entry name" value="ZINC METALLOPROTEASE FAMILY M13 NEPRILYSIN-RELATED"/>
    <property type="match status" value="1"/>
</dbReference>
<feature type="non-terminal residue" evidence="10">
    <location>
        <position position="1"/>
    </location>
</feature>
<keyword evidence="6" id="KW-0862">Zinc</keyword>
<dbReference type="Pfam" id="PF01431">
    <property type="entry name" value="Peptidase_M13"/>
    <property type="match status" value="1"/>
</dbReference>
<feature type="domain" description="Peptidase M13 N-terminal" evidence="9">
    <location>
        <begin position="82"/>
        <end position="483"/>
    </location>
</feature>
<reference evidence="10" key="2">
    <citation type="journal article" date="2015" name="J. Proteomics">
        <title>Sexual differences in the sialomes of the zebra tick, Rhipicephalus pulchellus.</title>
        <authorList>
            <person name="Tan A.W."/>
            <person name="Francischetti I.M."/>
            <person name="Slovak M."/>
            <person name="Kini R.M."/>
            <person name="Ribeiro J.M."/>
        </authorList>
    </citation>
    <scope>NUCLEOTIDE SEQUENCE</scope>
    <source>
        <tissue evidence="10">Salivary gland</tissue>
    </source>
</reference>